<gene>
    <name evidence="3" type="ORF">Csa_7G392360</name>
</gene>
<reference evidence="3 4" key="4">
    <citation type="journal article" date="2011" name="BMC Genomics">
        <title>RNA-Seq improves annotation of protein-coding genes in the cucumber genome.</title>
        <authorList>
            <person name="Li Z."/>
            <person name="Zhang Z."/>
            <person name="Yan P."/>
            <person name="Huang S."/>
            <person name="Fei Z."/>
            <person name="Lin K."/>
        </authorList>
    </citation>
    <scope>NUCLEOTIDE SEQUENCE [LARGE SCALE GENOMIC DNA]</scope>
    <source>
        <strain evidence="4">cv. 9930</strain>
    </source>
</reference>
<dbReference type="InterPro" id="IPR006121">
    <property type="entry name" value="HMA_dom"/>
</dbReference>
<reference evidence="3 4" key="2">
    <citation type="journal article" date="2009" name="PLoS ONE">
        <title>An integrated genetic and cytogenetic map of the cucumber genome.</title>
        <authorList>
            <person name="Ren Y."/>
            <person name="Zhang Z."/>
            <person name="Liu J."/>
            <person name="Staub J.E."/>
            <person name="Han Y."/>
            <person name="Cheng Z."/>
            <person name="Li X."/>
            <person name="Lu J."/>
            <person name="Miao H."/>
            <person name="Kang H."/>
            <person name="Xie B."/>
            <person name="Gu X."/>
            <person name="Wang X."/>
            <person name="Du Y."/>
            <person name="Jin W."/>
            <person name="Huang S."/>
        </authorList>
    </citation>
    <scope>NUCLEOTIDE SEQUENCE [LARGE SCALE GENOMIC DNA]</scope>
    <source>
        <strain evidence="4">cv. 9930</strain>
    </source>
</reference>
<sequence>MASNEGVTSVEMNIETGLVKISGEKNFDPFIFLKTITKAGKKAQFPAMQNTAAPSPIAQNPQFPTKENMTSAPAPAPAATSSDNASGHPIHHSHSINSNNHCCKSDGNSDAGNFSDHRSWPDKVHINEAASVNPPVALPLHNRMLMRPPMPSLRPPPPPQYGDHMGFRGSHGFWPGMSEPWSSPSHPPPPHSYYRWPEPVPYYLQEQQPPVGNTPNHYVFNDENTEGCIIV</sequence>
<evidence type="ECO:0000256" key="1">
    <source>
        <dbReference type="ARBA" id="ARBA00022723"/>
    </source>
</evidence>
<keyword evidence="4" id="KW-1185">Reference proteome</keyword>
<accession>A0A0A0K5U2</accession>
<evidence type="ECO:0000313" key="3">
    <source>
        <dbReference type="EMBL" id="KGN44863.1"/>
    </source>
</evidence>
<feature type="compositionally biased region" description="Polar residues" evidence="2">
    <location>
        <begin position="52"/>
        <end position="69"/>
    </location>
</feature>
<reference evidence="3 4" key="1">
    <citation type="journal article" date="2009" name="Nat. Genet.">
        <title>The genome of the cucumber, Cucumis sativus L.</title>
        <authorList>
            <person name="Huang S."/>
            <person name="Li R."/>
            <person name="Zhang Z."/>
            <person name="Li L."/>
            <person name="Gu X."/>
            <person name="Fan W."/>
            <person name="Lucas W.J."/>
            <person name="Wang X."/>
            <person name="Xie B."/>
            <person name="Ni P."/>
            <person name="Ren Y."/>
            <person name="Zhu H."/>
            <person name="Li J."/>
            <person name="Lin K."/>
            <person name="Jin W."/>
            <person name="Fei Z."/>
            <person name="Li G."/>
            <person name="Staub J."/>
            <person name="Kilian A."/>
            <person name="van der Vossen E.A."/>
            <person name="Wu Y."/>
            <person name="Guo J."/>
            <person name="He J."/>
            <person name="Jia Z."/>
            <person name="Ren Y."/>
            <person name="Tian G."/>
            <person name="Lu Y."/>
            <person name="Ruan J."/>
            <person name="Qian W."/>
            <person name="Wang M."/>
            <person name="Huang Q."/>
            <person name="Li B."/>
            <person name="Xuan Z."/>
            <person name="Cao J."/>
            <person name="Asan"/>
            <person name="Wu Z."/>
            <person name="Zhang J."/>
            <person name="Cai Q."/>
            <person name="Bai Y."/>
            <person name="Zhao B."/>
            <person name="Han Y."/>
            <person name="Li Y."/>
            <person name="Li X."/>
            <person name="Wang S."/>
            <person name="Shi Q."/>
            <person name="Liu S."/>
            <person name="Cho W.K."/>
            <person name="Kim J.Y."/>
            <person name="Xu Y."/>
            <person name="Heller-Uszynska K."/>
            <person name="Miao H."/>
            <person name="Cheng Z."/>
            <person name="Zhang S."/>
            <person name="Wu J."/>
            <person name="Yang Y."/>
            <person name="Kang H."/>
            <person name="Li M."/>
            <person name="Liang H."/>
            <person name="Ren X."/>
            <person name="Shi Z."/>
            <person name="Wen M."/>
            <person name="Jian M."/>
            <person name="Yang H."/>
            <person name="Zhang G."/>
            <person name="Yang Z."/>
            <person name="Chen R."/>
            <person name="Liu S."/>
            <person name="Li J."/>
            <person name="Ma L."/>
            <person name="Liu H."/>
            <person name="Zhou Y."/>
            <person name="Zhao J."/>
            <person name="Fang X."/>
            <person name="Li G."/>
            <person name="Fang L."/>
            <person name="Li Y."/>
            <person name="Liu D."/>
            <person name="Zheng H."/>
            <person name="Zhang Y."/>
            <person name="Qin N."/>
            <person name="Li Z."/>
            <person name="Yang G."/>
            <person name="Yang S."/>
            <person name="Bolund L."/>
            <person name="Kristiansen K."/>
            <person name="Zheng H."/>
            <person name="Li S."/>
            <person name="Zhang X."/>
            <person name="Yang H."/>
            <person name="Wang J."/>
            <person name="Sun R."/>
            <person name="Zhang B."/>
            <person name="Jiang S."/>
            <person name="Wang J."/>
            <person name="Du Y."/>
            <person name="Li S."/>
        </authorList>
    </citation>
    <scope>NUCLEOTIDE SEQUENCE [LARGE SCALE GENOMIC DNA]</scope>
    <source>
        <strain evidence="4">cv. 9930</strain>
    </source>
</reference>
<evidence type="ECO:0000313" key="4">
    <source>
        <dbReference type="Proteomes" id="UP000029981"/>
    </source>
</evidence>
<keyword evidence="1" id="KW-0479">Metal-binding</keyword>
<name>A0A0A0K5U2_CUCSA</name>
<organism evidence="3 4">
    <name type="scientific">Cucumis sativus</name>
    <name type="common">Cucumber</name>
    <dbReference type="NCBI Taxonomy" id="3659"/>
    <lineage>
        <taxon>Eukaryota</taxon>
        <taxon>Viridiplantae</taxon>
        <taxon>Streptophyta</taxon>
        <taxon>Embryophyta</taxon>
        <taxon>Tracheophyta</taxon>
        <taxon>Spermatophyta</taxon>
        <taxon>Magnoliopsida</taxon>
        <taxon>eudicotyledons</taxon>
        <taxon>Gunneridae</taxon>
        <taxon>Pentapetalae</taxon>
        <taxon>rosids</taxon>
        <taxon>fabids</taxon>
        <taxon>Cucurbitales</taxon>
        <taxon>Cucurbitaceae</taxon>
        <taxon>Benincaseae</taxon>
        <taxon>Cucumis</taxon>
    </lineage>
</organism>
<reference evidence="3 4" key="3">
    <citation type="journal article" date="2010" name="BMC Genomics">
        <title>Transcriptome sequencing and comparative analysis of cucumber flowers with different sex types.</title>
        <authorList>
            <person name="Guo S."/>
            <person name="Zheng Y."/>
            <person name="Joung J.G."/>
            <person name="Liu S."/>
            <person name="Zhang Z."/>
            <person name="Crasta O.R."/>
            <person name="Sobral B.W."/>
            <person name="Xu Y."/>
            <person name="Huang S."/>
            <person name="Fei Z."/>
        </authorList>
    </citation>
    <scope>NUCLEOTIDE SEQUENCE [LARGE SCALE GENOMIC DNA]</scope>
    <source>
        <strain evidence="4">cv. 9930</strain>
    </source>
</reference>
<dbReference type="EMBL" id="CM002928">
    <property type="protein sequence ID" value="KGN44863.1"/>
    <property type="molecule type" value="Genomic_DNA"/>
</dbReference>
<dbReference type="CDD" id="cd00371">
    <property type="entry name" value="HMA"/>
    <property type="match status" value="1"/>
</dbReference>
<evidence type="ECO:0008006" key="5">
    <source>
        <dbReference type="Google" id="ProtNLM"/>
    </source>
</evidence>
<dbReference type="Gramene" id="KGN44863">
    <property type="protein sequence ID" value="KGN44863"/>
    <property type="gene ID" value="Csa_7G392360"/>
</dbReference>
<proteinExistence type="predicted"/>
<feature type="region of interest" description="Disordered" evidence="2">
    <location>
        <begin position="52"/>
        <end position="104"/>
    </location>
</feature>
<dbReference type="GO" id="GO:0046872">
    <property type="term" value="F:metal ion binding"/>
    <property type="evidence" value="ECO:0007669"/>
    <property type="project" value="UniProtKB-KW"/>
</dbReference>
<evidence type="ECO:0000256" key="2">
    <source>
        <dbReference type="SAM" id="MobiDB-lite"/>
    </source>
</evidence>
<feature type="compositionally biased region" description="Low complexity" evidence="2">
    <location>
        <begin position="70"/>
        <end position="82"/>
    </location>
</feature>
<dbReference type="Proteomes" id="UP000029981">
    <property type="component" value="Chromosome 7"/>
</dbReference>
<dbReference type="PANTHER" id="PTHR45868">
    <property type="entry name" value="HEAVY METAL-ASSOCIATED ISOPRENYLATED PLANT PROTEIN 33-RELATED"/>
    <property type="match status" value="1"/>
</dbReference>
<protein>
    <recommendedName>
        <fullName evidence="5">HMA domain-containing protein</fullName>
    </recommendedName>
</protein>
<dbReference type="AlphaFoldDB" id="A0A0A0K5U2"/>
<dbReference type="PANTHER" id="PTHR45868:SF74">
    <property type="entry name" value="HEAVY METAL-ASSOCIATED ISOPRENYLATED PLANT PROTEIN 33"/>
    <property type="match status" value="1"/>
</dbReference>